<gene>
    <name evidence="2" type="ORF">EVOR1521_LOCUS26466</name>
</gene>
<feature type="compositionally biased region" description="Basic and acidic residues" evidence="1">
    <location>
        <begin position="190"/>
        <end position="207"/>
    </location>
</feature>
<evidence type="ECO:0000313" key="2">
    <source>
        <dbReference type="EMBL" id="CAJ1403903.1"/>
    </source>
</evidence>
<dbReference type="Proteomes" id="UP001178507">
    <property type="component" value="Unassembled WGS sequence"/>
</dbReference>
<feature type="compositionally biased region" description="Basic and acidic residues" evidence="1">
    <location>
        <begin position="158"/>
        <end position="182"/>
    </location>
</feature>
<reference evidence="2" key="1">
    <citation type="submission" date="2023-08" db="EMBL/GenBank/DDBJ databases">
        <authorList>
            <person name="Chen Y."/>
            <person name="Shah S."/>
            <person name="Dougan E. K."/>
            <person name="Thang M."/>
            <person name="Chan C."/>
        </authorList>
    </citation>
    <scope>NUCLEOTIDE SEQUENCE</scope>
</reference>
<keyword evidence="3" id="KW-1185">Reference proteome</keyword>
<evidence type="ECO:0000313" key="3">
    <source>
        <dbReference type="Proteomes" id="UP001178507"/>
    </source>
</evidence>
<feature type="region of interest" description="Disordered" evidence="1">
    <location>
        <begin position="158"/>
        <end position="218"/>
    </location>
</feature>
<sequence>MAYDRGRAARATIQAESSCGDLYTFLDEKPPERSRAVSLPGPARRAMTPPRSARAQPPGLEGPLIEKPLVDLFVFIGEAPPPRQRARATLRRSLEEVWWRWSQRQRRLQMAQEDGDTLAPGCDYQQLAEGPAGPMPGPTGGNWDRFREWLEGEEPVRYEGRRRGSDPGRGRDVAGLLREPRSRSVFAPRASDRYHELDDGPQESRSDDEAERNYWTPSPEEIEMMMRFGDTPNFGLTPPWAMPMW</sequence>
<accession>A0AA36JF85</accession>
<dbReference type="EMBL" id="CAUJNA010003515">
    <property type="protein sequence ID" value="CAJ1403903.1"/>
    <property type="molecule type" value="Genomic_DNA"/>
</dbReference>
<name>A0AA36JF85_9DINO</name>
<organism evidence="2 3">
    <name type="scientific">Effrenium voratum</name>
    <dbReference type="NCBI Taxonomy" id="2562239"/>
    <lineage>
        <taxon>Eukaryota</taxon>
        <taxon>Sar</taxon>
        <taxon>Alveolata</taxon>
        <taxon>Dinophyceae</taxon>
        <taxon>Suessiales</taxon>
        <taxon>Symbiodiniaceae</taxon>
        <taxon>Effrenium</taxon>
    </lineage>
</organism>
<feature type="region of interest" description="Disordered" evidence="1">
    <location>
        <begin position="114"/>
        <end position="144"/>
    </location>
</feature>
<evidence type="ECO:0000256" key="1">
    <source>
        <dbReference type="SAM" id="MobiDB-lite"/>
    </source>
</evidence>
<protein>
    <submittedName>
        <fullName evidence="2">Uncharacterized protein</fullName>
    </submittedName>
</protein>
<proteinExistence type="predicted"/>
<feature type="region of interest" description="Disordered" evidence="1">
    <location>
        <begin position="31"/>
        <end position="62"/>
    </location>
</feature>
<dbReference type="AlphaFoldDB" id="A0AA36JF85"/>
<comment type="caution">
    <text evidence="2">The sequence shown here is derived from an EMBL/GenBank/DDBJ whole genome shotgun (WGS) entry which is preliminary data.</text>
</comment>